<accession>A0A6M0CU35</accession>
<dbReference type="EMBL" id="JAAHBV010000350">
    <property type="protein sequence ID" value="NER61115.1"/>
    <property type="molecule type" value="Genomic_DNA"/>
</dbReference>
<organism evidence="2 3">
    <name type="scientific">Pseudomonas brassicae</name>
    <dbReference type="NCBI Taxonomy" id="2708063"/>
    <lineage>
        <taxon>Bacteria</taxon>
        <taxon>Pseudomonadati</taxon>
        <taxon>Pseudomonadota</taxon>
        <taxon>Gammaproteobacteria</taxon>
        <taxon>Pseudomonadales</taxon>
        <taxon>Pseudomonadaceae</taxon>
        <taxon>Pseudomonas</taxon>
    </lineage>
</organism>
<sequence length="529" mass="59759">MDKDMAARIAKRFITLPLDKRKLFLEKMLGEGVSPANLPIPEVQSAVETIPLSFAQERQWFLWQLEPHSTAYHISIALRMKGALDVDALERSFNALVERHQTLRTTFLQTDDGPLQSIASHLTLEIARHALDTPSDAAVLAFVEAQTQAPFNLEQGPLLRIALACVAPDEHVLVLIQHHIVSDAASLEVMVNDLVQLYAGYSQGRDVSLPELPIQYADYAIWQRRWMEAGERERQLEYWTEKLGGEQPVLELPLDHARPAEQSHRGARLDFDIDETVAQRLKHLAQSHNVTPFMLLLASFQTLLHRYSRQADIRVGVPVANRNRVETEGLIGFFVNTQVYKADFTTAPSFEALLQQVKQTSLEAQQYQELPFGYLVEALQPTRSMSVTPLFQAMYNHRGLVHETQQASNDSGALQIENLQWDTHSAQFDLTLNTAESPTGFSASFTYATDLFEATTIERLALHWQNLLRAMVEQPTQAVGELSMLDPEEQLCIVHDWNRTTVPYPLDQTVQQLIEAQVERAPDAPALVF</sequence>
<dbReference type="SUPFAM" id="SSF56801">
    <property type="entry name" value="Acetyl-CoA synthetase-like"/>
    <property type="match status" value="1"/>
</dbReference>
<comment type="caution">
    <text evidence="2">The sequence shown here is derived from an EMBL/GenBank/DDBJ whole genome shotgun (WGS) entry which is preliminary data.</text>
</comment>
<dbReference type="Proteomes" id="UP000480410">
    <property type="component" value="Unassembled WGS sequence"/>
</dbReference>
<dbReference type="CDD" id="cd19531">
    <property type="entry name" value="LCL_NRPS-like"/>
    <property type="match status" value="1"/>
</dbReference>
<dbReference type="InterPro" id="IPR001242">
    <property type="entry name" value="Condensation_dom"/>
</dbReference>
<dbReference type="InterPro" id="IPR023213">
    <property type="entry name" value="CAT-like_dom_sf"/>
</dbReference>
<dbReference type="PANTHER" id="PTHR45398:SF1">
    <property type="entry name" value="ENZYME, PUTATIVE (JCVI)-RELATED"/>
    <property type="match status" value="1"/>
</dbReference>
<dbReference type="FunFam" id="3.30.559.10:FF:000012">
    <property type="entry name" value="Non-ribosomal peptide synthetase"/>
    <property type="match status" value="1"/>
</dbReference>
<reference evidence="2 3" key="1">
    <citation type="submission" date="2020-02" db="EMBL/GenBank/DDBJ databases">
        <title>Broccoli isolated Pseudomonas sp.</title>
        <authorList>
            <person name="Fujikawa T."/>
            <person name="Sawada H."/>
        </authorList>
    </citation>
    <scope>NUCLEOTIDE SEQUENCE [LARGE SCALE GENOMIC DNA]</scope>
    <source>
        <strain evidence="2 3">MAFF212428</strain>
    </source>
</reference>
<dbReference type="GO" id="GO:0003824">
    <property type="term" value="F:catalytic activity"/>
    <property type="evidence" value="ECO:0007669"/>
    <property type="project" value="InterPro"/>
</dbReference>
<dbReference type="AlphaFoldDB" id="A0A6M0CU35"/>
<feature type="non-terminal residue" evidence="2">
    <location>
        <position position="529"/>
    </location>
</feature>
<evidence type="ECO:0000313" key="3">
    <source>
        <dbReference type="Proteomes" id="UP000480410"/>
    </source>
</evidence>
<dbReference type="Gene3D" id="3.30.559.30">
    <property type="entry name" value="Nonribosomal peptide synthetase, condensation domain"/>
    <property type="match status" value="1"/>
</dbReference>
<dbReference type="PANTHER" id="PTHR45398">
    <property type="match status" value="1"/>
</dbReference>
<evidence type="ECO:0000259" key="1">
    <source>
        <dbReference type="Pfam" id="PF00668"/>
    </source>
</evidence>
<name>A0A6M0CU35_9PSED</name>
<dbReference type="Gene3D" id="3.30.559.10">
    <property type="entry name" value="Chloramphenicol acetyltransferase-like domain"/>
    <property type="match status" value="1"/>
</dbReference>
<gene>
    <name evidence="2" type="ORF">G3435_16320</name>
</gene>
<proteinExistence type="predicted"/>
<dbReference type="SUPFAM" id="SSF52777">
    <property type="entry name" value="CoA-dependent acyltransferases"/>
    <property type="match status" value="2"/>
</dbReference>
<protein>
    <submittedName>
        <fullName evidence="2">Non-ribosomal peptide synthetase</fullName>
    </submittedName>
</protein>
<feature type="domain" description="Condensation" evidence="1">
    <location>
        <begin position="48"/>
        <end position="490"/>
    </location>
</feature>
<dbReference type="Pfam" id="PF00668">
    <property type="entry name" value="Condensation"/>
    <property type="match status" value="1"/>
</dbReference>
<evidence type="ECO:0000313" key="2">
    <source>
        <dbReference type="EMBL" id="NER61115.1"/>
    </source>
</evidence>